<evidence type="ECO:0000256" key="3">
    <source>
        <dbReference type="ARBA" id="ARBA00012579"/>
    </source>
</evidence>
<dbReference type="NCBIfam" id="TIGR00151">
    <property type="entry name" value="ispF"/>
    <property type="match status" value="1"/>
</dbReference>
<keyword evidence="5 7" id="KW-0414">Isoprene biosynthesis</keyword>
<gene>
    <name evidence="7" type="primary">ispF</name>
    <name evidence="10" type="ORF">FWJ32_03575</name>
</gene>
<feature type="site" description="Transition state stabilizer" evidence="7">
    <location>
        <position position="34"/>
    </location>
</feature>
<dbReference type="GO" id="GO:0046872">
    <property type="term" value="F:metal ion binding"/>
    <property type="evidence" value="ECO:0007669"/>
    <property type="project" value="UniProtKB-KW"/>
</dbReference>
<name>A0A5D8QGP2_9THEO</name>
<evidence type="ECO:0000313" key="10">
    <source>
        <dbReference type="EMBL" id="TZE82693.1"/>
    </source>
</evidence>
<evidence type="ECO:0000259" key="9">
    <source>
        <dbReference type="Pfam" id="PF02542"/>
    </source>
</evidence>
<accession>A0A5D8QGP2</accession>
<evidence type="ECO:0000256" key="2">
    <source>
        <dbReference type="ARBA" id="ARBA00004709"/>
    </source>
</evidence>
<evidence type="ECO:0000256" key="8">
    <source>
        <dbReference type="RuleBase" id="RU004395"/>
    </source>
</evidence>
<comment type="function">
    <text evidence="7">Involved in the biosynthesis of isopentenyl diphosphate (IPP) and dimethylallyl diphosphate (DMAPP), two major building blocks of isoprenoid compounds. Catalyzes the conversion of 4-diphosphocytidyl-2-C-methyl-D-erythritol 2-phosphate (CDP-ME2P) to 2-C-methyl-D-erythritol 2,4-cyclodiphosphate (ME-CPP) with a corresponding release of cytidine 5-monophosphate (CMP).</text>
</comment>
<keyword evidence="11" id="KW-1185">Reference proteome</keyword>
<sequence length="164" mass="18028">MRTGIGYDSHRMVDGRKLILGGVEIQYQKGLLGHSDADVLIHAVIDAMFGAASMGDIGDHYPDSDERYKDISSMILLKDAYRLIKENGYKVVNIDSVILCESPRLRDYIPAMRHNIAGILEIPDNAVSIKAKTNEGMGDIGRGDMVAAMATILLASDNKKFPLY</sequence>
<proteinExistence type="inferred from homology"/>
<evidence type="ECO:0000313" key="11">
    <source>
        <dbReference type="Proteomes" id="UP000322976"/>
    </source>
</evidence>
<feature type="binding site" evidence="7">
    <location>
        <position position="8"/>
    </location>
    <ligand>
        <name>a divalent metal cation</name>
        <dbReference type="ChEBI" id="CHEBI:60240"/>
    </ligand>
</feature>
<dbReference type="AlphaFoldDB" id="A0A5D8QGP2"/>
<evidence type="ECO:0000256" key="1">
    <source>
        <dbReference type="ARBA" id="ARBA00000200"/>
    </source>
</evidence>
<feature type="site" description="Transition state stabilizer" evidence="7">
    <location>
        <position position="133"/>
    </location>
</feature>
<dbReference type="HAMAP" id="MF_00107">
    <property type="entry name" value="IspF"/>
    <property type="match status" value="1"/>
</dbReference>
<evidence type="ECO:0000256" key="7">
    <source>
        <dbReference type="HAMAP-Rule" id="MF_00107"/>
    </source>
</evidence>
<evidence type="ECO:0000256" key="5">
    <source>
        <dbReference type="ARBA" id="ARBA00023229"/>
    </source>
</evidence>
<dbReference type="Gene3D" id="3.30.1330.50">
    <property type="entry name" value="2-C-methyl-D-erythritol 2,4-cyclodiphosphate synthase"/>
    <property type="match status" value="1"/>
</dbReference>
<feature type="binding site" evidence="7">
    <location>
        <begin position="34"/>
        <end position="35"/>
    </location>
    <ligand>
        <name>4-CDP-2-C-methyl-D-erythritol 2-phosphate</name>
        <dbReference type="ChEBI" id="CHEBI:57919"/>
    </ligand>
</feature>
<feature type="binding site" evidence="7">
    <location>
        <position position="10"/>
    </location>
    <ligand>
        <name>a divalent metal cation</name>
        <dbReference type="ChEBI" id="CHEBI:60240"/>
    </ligand>
</feature>
<dbReference type="GO" id="GO:0016114">
    <property type="term" value="P:terpenoid biosynthetic process"/>
    <property type="evidence" value="ECO:0007669"/>
    <property type="project" value="InterPro"/>
</dbReference>
<dbReference type="CDD" id="cd00554">
    <property type="entry name" value="MECDP_synthase"/>
    <property type="match status" value="1"/>
</dbReference>
<dbReference type="PROSITE" id="PS01350">
    <property type="entry name" value="ISPF"/>
    <property type="match status" value="1"/>
</dbReference>
<dbReference type="EC" id="4.6.1.12" evidence="3 7"/>
<feature type="binding site" evidence="7">
    <location>
        <begin position="56"/>
        <end position="58"/>
    </location>
    <ligand>
        <name>4-CDP-2-C-methyl-D-erythritol 2-phosphate</name>
        <dbReference type="ChEBI" id="CHEBI:57919"/>
    </ligand>
</feature>
<comment type="similarity">
    <text evidence="7 8">Belongs to the IspF family.</text>
</comment>
<keyword evidence="4 7" id="KW-0479">Metal-binding</keyword>
<dbReference type="PANTHER" id="PTHR43181">
    <property type="entry name" value="2-C-METHYL-D-ERYTHRITOL 2,4-CYCLODIPHOSPHATE SYNTHASE, CHLOROPLASTIC"/>
    <property type="match status" value="1"/>
</dbReference>
<feature type="binding site" evidence="7">
    <location>
        <begin position="8"/>
        <end position="10"/>
    </location>
    <ligand>
        <name>4-CDP-2-C-methyl-D-erythritol 2-phosphate</name>
        <dbReference type="ChEBI" id="CHEBI:57919"/>
    </ligand>
</feature>
<dbReference type="Pfam" id="PF02542">
    <property type="entry name" value="YgbB"/>
    <property type="match status" value="1"/>
</dbReference>
<reference evidence="10 11" key="1">
    <citation type="submission" date="2019-08" db="EMBL/GenBank/DDBJ databases">
        <title>Calorimonas adulescens gen. nov., sp. nov., an anaerobic thermophilic bacterium from Sakhalin hot spring.</title>
        <authorList>
            <person name="Khomyakova M.A."/>
            <person name="Merkel A.Y."/>
            <person name="Novikov A."/>
            <person name="Bonch-Osmolovskaya E.A."/>
            <person name="Slobodkin A.I."/>
        </authorList>
    </citation>
    <scope>NUCLEOTIDE SEQUENCE [LARGE SCALE GENOMIC DNA]</scope>
    <source>
        <strain evidence="10 11">A05MB</strain>
    </source>
</reference>
<evidence type="ECO:0000256" key="6">
    <source>
        <dbReference type="ARBA" id="ARBA00023239"/>
    </source>
</evidence>
<comment type="subunit">
    <text evidence="7">Homotrimer.</text>
</comment>
<dbReference type="RefSeq" id="WP_149544607.1">
    <property type="nucleotide sequence ID" value="NZ_VTPS01000004.1"/>
</dbReference>
<feature type="binding site" evidence="7">
    <location>
        <position position="42"/>
    </location>
    <ligand>
        <name>a divalent metal cation</name>
        <dbReference type="ChEBI" id="CHEBI:60240"/>
    </ligand>
</feature>
<dbReference type="PANTHER" id="PTHR43181:SF1">
    <property type="entry name" value="2-C-METHYL-D-ERYTHRITOL 2,4-CYCLODIPHOSPHATE SYNTHASE, CHLOROPLASTIC"/>
    <property type="match status" value="1"/>
</dbReference>
<dbReference type="Proteomes" id="UP000322976">
    <property type="component" value="Unassembled WGS sequence"/>
</dbReference>
<comment type="pathway">
    <text evidence="2 7">Isoprenoid biosynthesis; isopentenyl diphosphate biosynthesis via DXP pathway; isopentenyl diphosphate from 1-deoxy-D-xylulose 5-phosphate: step 4/6.</text>
</comment>
<dbReference type="InterPro" id="IPR036571">
    <property type="entry name" value="MECDP_synthase_sf"/>
</dbReference>
<feature type="domain" description="2-C-methyl-D-erythritol 2,4-cyclodiphosphate synthase" evidence="9">
    <location>
        <begin position="1"/>
        <end position="154"/>
    </location>
</feature>
<dbReference type="GO" id="GO:0008685">
    <property type="term" value="F:2-C-methyl-D-erythritol 2,4-cyclodiphosphate synthase activity"/>
    <property type="evidence" value="ECO:0007669"/>
    <property type="project" value="UniProtKB-UniRule"/>
</dbReference>
<dbReference type="GO" id="GO:0019288">
    <property type="term" value="P:isopentenyl diphosphate biosynthetic process, methylerythritol 4-phosphate pathway"/>
    <property type="evidence" value="ECO:0007669"/>
    <property type="project" value="UniProtKB-UniRule"/>
</dbReference>
<organism evidence="10 11">
    <name type="scientific">Calorimonas adulescens</name>
    <dbReference type="NCBI Taxonomy" id="2606906"/>
    <lineage>
        <taxon>Bacteria</taxon>
        <taxon>Bacillati</taxon>
        <taxon>Bacillota</taxon>
        <taxon>Clostridia</taxon>
        <taxon>Thermoanaerobacterales</taxon>
        <taxon>Thermoanaerobacteraceae</taxon>
        <taxon>Calorimonas</taxon>
    </lineage>
</organism>
<dbReference type="InterPro" id="IPR003526">
    <property type="entry name" value="MECDP_synthase"/>
</dbReference>
<dbReference type="EMBL" id="VTPS01000004">
    <property type="protein sequence ID" value="TZE82693.1"/>
    <property type="molecule type" value="Genomic_DNA"/>
</dbReference>
<dbReference type="InterPro" id="IPR020555">
    <property type="entry name" value="MECDP_synthase_CS"/>
</dbReference>
<comment type="caution">
    <text evidence="10">The sequence shown here is derived from an EMBL/GenBank/DDBJ whole genome shotgun (WGS) entry which is preliminary data.</text>
</comment>
<comment type="caution">
    <text evidence="7">Lacks conserved residue(s) required for the propagation of feature annotation.</text>
</comment>
<dbReference type="SUPFAM" id="SSF69765">
    <property type="entry name" value="IpsF-like"/>
    <property type="match status" value="1"/>
</dbReference>
<evidence type="ECO:0000256" key="4">
    <source>
        <dbReference type="ARBA" id="ARBA00022723"/>
    </source>
</evidence>
<keyword evidence="6 7" id="KW-0456">Lyase</keyword>
<feature type="binding site" evidence="7">
    <location>
        <position position="142"/>
    </location>
    <ligand>
        <name>4-CDP-2-C-methyl-D-erythritol 2-phosphate</name>
        <dbReference type="ChEBI" id="CHEBI:57919"/>
    </ligand>
</feature>
<comment type="cofactor">
    <cofactor evidence="7">
        <name>a divalent metal cation</name>
        <dbReference type="ChEBI" id="CHEBI:60240"/>
    </cofactor>
    <text evidence="7">Binds 1 divalent metal cation per subunit.</text>
</comment>
<dbReference type="UniPathway" id="UPA00056">
    <property type="reaction ID" value="UER00095"/>
</dbReference>
<protein>
    <recommendedName>
        <fullName evidence="3 7">2-C-methyl-D-erythritol 2,4-cyclodiphosphate synthase</fullName>
        <shortName evidence="7">MECDP-synthase</shortName>
        <shortName evidence="7">MECPP-synthase</shortName>
        <shortName evidence="7">MECPS</shortName>
        <ecNumber evidence="3 7">4.6.1.12</ecNumber>
    </recommendedName>
</protein>
<comment type="catalytic activity">
    <reaction evidence="1 7 8">
        <text>4-CDP-2-C-methyl-D-erythritol 2-phosphate = 2-C-methyl-D-erythritol 2,4-cyclic diphosphate + CMP</text>
        <dbReference type="Rhea" id="RHEA:23864"/>
        <dbReference type="ChEBI" id="CHEBI:57919"/>
        <dbReference type="ChEBI" id="CHEBI:58483"/>
        <dbReference type="ChEBI" id="CHEBI:60377"/>
        <dbReference type="EC" id="4.6.1.12"/>
    </reaction>
</comment>